<keyword evidence="3" id="KW-1185">Reference proteome</keyword>
<dbReference type="Proteomes" id="UP000281406">
    <property type="component" value="Unassembled WGS sequence"/>
</dbReference>
<dbReference type="EMBL" id="RJVU01054669">
    <property type="protein sequence ID" value="ROL01528.1"/>
    <property type="molecule type" value="Genomic_DNA"/>
</dbReference>
<protein>
    <submittedName>
        <fullName evidence="2">Uncharacterized protein</fullName>
    </submittedName>
</protein>
<comment type="caution">
    <text evidence="2">The sequence shown here is derived from an EMBL/GenBank/DDBJ whole genome shotgun (WGS) entry which is preliminary data.</text>
</comment>
<feature type="compositionally biased region" description="Basic and acidic residues" evidence="1">
    <location>
        <begin position="1"/>
        <end position="13"/>
    </location>
</feature>
<dbReference type="AlphaFoldDB" id="A0A3N0Y0Y7"/>
<evidence type="ECO:0000256" key="1">
    <source>
        <dbReference type="SAM" id="MobiDB-lite"/>
    </source>
</evidence>
<feature type="compositionally biased region" description="Basic residues" evidence="1">
    <location>
        <begin position="57"/>
        <end position="66"/>
    </location>
</feature>
<feature type="region of interest" description="Disordered" evidence="1">
    <location>
        <begin position="1"/>
        <end position="82"/>
    </location>
</feature>
<gene>
    <name evidence="2" type="ORF">DPX16_2097</name>
</gene>
<sequence>MGEPYQPKDEGQRRLGMTSQKGPTQPLPGAAPGNSGTSGGISSGQGLLRQLSLERHLQRHRHRHRHLEQPGTLFGSTCRWPI</sequence>
<organism evidence="2 3">
    <name type="scientific">Anabarilius grahami</name>
    <name type="common">Kanglang fish</name>
    <name type="synonym">Barilius grahami</name>
    <dbReference type="NCBI Taxonomy" id="495550"/>
    <lineage>
        <taxon>Eukaryota</taxon>
        <taxon>Metazoa</taxon>
        <taxon>Chordata</taxon>
        <taxon>Craniata</taxon>
        <taxon>Vertebrata</taxon>
        <taxon>Euteleostomi</taxon>
        <taxon>Actinopterygii</taxon>
        <taxon>Neopterygii</taxon>
        <taxon>Teleostei</taxon>
        <taxon>Ostariophysi</taxon>
        <taxon>Cypriniformes</taxon>
        <taxon>Xenocyprididae</taxon>
        <taxon>Xenocypridinae</taxon>
        <taxon>Xenocypridinae incertae sedis</taxon>
        <taxon>Anabarilius</taxon>
    </lineage>
</organism>
<accession>A0A3N0Y0Y7</accession>
<evidence type="ECO:0000313" key="2">
    <source>
        <dbReference type="EMBL" id="ROL01528.1"/>
    </source>
</evidence>
<proteinExistence type="predicted"/>
<evidence type="ECO:0000313" key="3">
    <source>
        <dbReference type="Proteomes" id="UP000281406"/>
    </source>
</evidence>
<reference evidence="2 3" key="1">
    <citation type="submission" date="2018-10" db="EMBL/GenBank/DDBJ databases">
        <title>Genome assembly for a Yunnan-Guizhou Plateau 3E fish, Anabarilius grahami (Regan), and its evolutionary and genetic applications.</title>
        <authorList>
            <person name="Jiang W."/>
        </authorList>
    </citation>
    <scope>NUCLEOTIDE SEQUENCE [LARGE SCALE GENOMIC DNA]</scope>
    <source>
        <strain evidence="2">AG-KIZ</strain>
        <tissue evidence="2">Muscle</tissue>
    </source>
</reference>
<name>A0A3N0Y0Y7_ANAGA</name>